<sequence>MHCKSDRRPRKKSESGNWLRMSAGLIGIEVGSQIHPSFNLARPLNQYSTPKR</sequence>
<accession>A0A5B0LU59</accession>
<comment type="caution">
    <text evidence="1">The sequence shown here is derived from an EMBL/GenBank/DDBJ whole genome shotgun (WGS) entry which is preliminary data.</text>
</comment>
<name>A0A5B0LU59_PUCGR</name>
<dbReference type="Proteomes" id="UP000325313">
    <property type="component" value="Unassembled WGS sequence"/>
</dbReference>
<protein>
    <submittedName>
        <fullName evidence="1">Uncharacterized protein</fullName>
    </submittedName>
</protein>
<reference evidence="3 4" key="1">
    <citation type="submission" date="2019-05" db="EMBL/GenBank/DDBJ databases">
        <title>Emergence of the Ug99 lineage of the wheat stem rust pathogen through somatic hybridization.</title>
        <authorList>
            <person name="Li F."/>
            <person name="Upadhyaya N.M."/>
            <person name="Sperschneider J."/>
            <person name="Matny O."/>
            <person name="Nguyen-Phuc H."/>
            <person name="Mago R."/>
            <person name="Raley C."/>
            <person name="Miller M.E."/>
            <person name="Silverstein K.A.T."/>
            <person name="Henningsen E."/>
            <person name="Hirsch C.D."/>
            <person name="Visser B."/>
            <person name="Pretorius Z.A."/>
            <person name="Steffenson B.J."/>
            <person name="Schwessinger B."/>
            <person name="Dodds P.N."/>
            <person name="Figueroa M."/>
        </authorList>
    </citation>
    <scope>NUCLEOTIDE SEQUENCE [LARGE SCALE GENOMIC DNA]</scope>
    <source>
        <strain evidence="1">21-0</strain>
        <strain evidence="2 4">Ug99</strain>
    </source>
</reference>
<dbReference type="EMBL" id="VSWC01000184">
    <property type="protein sequence ID" value="KAA1067646.1"/>
    <property type="molecule type" value="Genomic_DNA"/>
</dbReference>
<dbReference type="EMBL" id="VDEP01000324">
    <property type="protein sequence ID" value="KAA1103629.1"/>
    <property type="molecule type" value="Genomic_DNA"/>
</dbReference>
<organism evidence="1 3">
    <name type="scientific">Puccinia graminis f. sp. tritici</name>
    <dbReference type="NCBI Taxonomy" id="56615"/>
    <lineage>
        <taxon>Eukaryota</taxon>
        <taxon>Fungi</taxon>
        <taxon>Dikarya</taxon>
        <taxon>Basidiomycota</taxon>
        <taxon>Pucciniomycotina</taxon>
        <taxon>Pucciniomycetes</taxon>
        <taxon>Pucciniales</taxon>
        <taxon>Pucciniaceae</taxon>
        <taxon>Puccinia</taxon>
    </lineage>
</organism>
<dbReference type="AlphaFoldDB" id="A0A5B0LU59"/>
<evidence type="ECO:0000313" key="2">
    <source>
        <dbReference type="EMBL" id="KAA1103629.1"/>
    </source>
</evidence>
<keyword evidence="3" id="KW-1185">Reference proteome</keyword>
<evidence type="ECO:0000313" key="3">
    <source>
        <dbReference type="Proteomes" id="UP000324748"/>
    </source>
</evidence>
<proteinExistence type="predicted"/>
<evidence type="ECO:0000313" key="1">
    <source>
        <dbReference type="EMBL" id="KAA1067646.1"/>
    </source>
</evidence>
<evidence type="ECO:0000313" key="4">
    <source>
        <dbReference type="Proteomes" id="UP000325313"/>
    </source>
</evidence>
<dbReference type="Proteomes" id="UP000324748">
    <property type="component" value="Unassembled WGS sequence"/>
</dbReference>
<gene>
    <name evidence="1" type="ORF">PGT21_012543</name>
    <name evidence="2" type="ORF">PGTUg99_004411</name>
</gene>